<protein>
    <submittedName>
        <fullName evidence="1">Uncharacterized protein</fullName>
    </submittedName>
</protein>
<accession>A0AAJ0FZI9</accession>
<gene>
    <name evidence="1" type="ORF">QQS21_004841</name>
</gene>
<evidence type="ECO:0000313" key="1">
    <source>
        <dbReference type="EMBL" id="KAK2601606.1"/>
    </source>
</evidence>
<name>A0AAJ0FZI9_9HYPO</name>
<organism evidence="1 2">
    <name type="scientific">Conoideocrella luteorostrata</name>
    <dbReference type="NCBI Taxonomy" id="1105319"/>
    <lineage>
        <taxon>Eukaryota</taxon>
        <taxon>Fungi</taxon>
        <taxon>Dikarya</taxon>
        <taxon>Ascomycota</taxon>
        <taxon>Pezizomycotina</taxon>
        <taxon>Sordariomycetes</taxon>
        <taxon>Hypocreomycetidae</taxon>
        <taxon>Hypocreales</taxon>
        <taxon>Clavicipitaceae</taxon>
        <taxon>Conoideocrella</taxon>
    </lineage>
</organism>
<keyword evidence="2" id="KW-1185">Reference proteome</keyword>
<proteinExistence type="predicted"/>
<sequence>MQEASETTSTAKYSLAYRQMVLNRLYERYLKLERLRGRAMQFTTSPKTIFWVACDIELPEPSELEEKELEDEVTREDFPWLNELPYDFSFGIERDLQPLPEGNSGSDGWPRCETRVRLELDLNRCWVSLLSRSSQLGQPLPWTDTFPDKFEAFLDHLGKDCCVGVRDPSQGDAVGGPDDRPYTADGRRDMVTYMHLSQLGKDVEIASEAVDMMAAAIRRVLRATSCRKSRRSRFGRPNARASLLKSAGLGSLLVESSSSGDAEFTYDSWESWGSAARPTRSVLVGKDVQESSQAGIKW</sequence>
<comment type="caution">
    <text evidence="1">The sequence shown here is derived from an EMBL/GenBank/DDBJ whole genome shotgun (WGS) entry which is preliminary data.</text>
</comment>
<reference evidence="1" key="1">
    <citation type="submission" date="2023-06" db="EMBL/GenBank/DDBJ databases">
        <title>Conoideocrella luteorostrata (Hypocreales: Clavicipitaceae), a potential biocontrol fungus for elongate hemlock scale in United States Christmas tree production areas.</title>
        <authorList>
            <person name="Barrett H."/>
            <person name="Lovett B."/>
            <person name="Macias A.M."/>
            <person name="Stajich J.E."/>
            <person name="Kasson M.T."/>
        </authorList>
    </citation>
    <scope>NUCLEOTIDE SEQUENCE</scope>
    <source>
        <strain evidence="1">ARSEF 14590</strain>
    </source>
</reference>
<evidence type="ECO:0000313" key="2">
    <source>
        <dbReference type="Proteomes" id="UP001251528"/>
    </source>
</evidence>
<dbReference type="AlphaFoldDB" id="A0AAJ0FZI9"/>
<dbReference type="EMBL" id="JASWJB010000074">
    <property type="protein sequence ID" value="KAK2601606.1"/>
    <property type="molecule type" value="Genomic_DNA"/>
</dbReference>
<dbReference type="Proteomes" id="UP001251528">
    <property type="component" value="Unassembled WGS sequence"/>
</dbReference>